<evidence type="ECO:0008006" key="3">
    <source>
        <dbReference type="Google" id="ProtNLM"/>
    </source>
</evidence>
<accession>A0ABX0MBU1</accession>
<dbReference type="RefSeq" id="WP_167079897.1">
    <property type="nucleotide sequence ID" value="NZ_VVIW01000023.1"/>
</dbReference>
<dbReference type="EMBL" id="VVIW01000023">
    <property type="protein sequence ID" value="NHZ43794.1"/>
    <property type="molecule type" value="Genomic_DNA"/>
</dbReference>
<keyword evidence="2" id="KW-1185">Reference proteome</keyword>
<name>A0ABX0MBU1_9BURK</name>
<protein>
    <recommendedName>
        <fullName evidence="3">Transcriptional regulator</fullName>
    </recommendedName>
</protein>
<dbReference type="Proteomes" id="UP000819052">
    <property type="component" value="Unassembled WGS sequence"/>
</dbReference>
<reference evidence="1 2" key="1">
    <citation type="submission" date="2019-09" db="EMBL/GenBank/DDBJ databases">
        <title>Taxonomy of Antarctic Massilia spp.: description of Massilia rubra sp. nov., Massilia aquatica sp. nov., Massilia mucilaginosa sp. nov., Massilia frigida sp. nov. isolated from streams, lakes and regoliths.</title>
        <authorList>
            <person name="Holochova P."/>
            <person name="Sedlacek I."/>
            <person name="Kralova S."/>
            <person name="Maslanova I."/>
            <person name="Busse H.-J."/>
            <person name="Stankova E."/>
            <person name="Vrbovska V."/>
            <person name="Kovarovic V."/>
            <person name="Bartak M."/>
            <person name="Svec P."/>
            <person name="Pantucek R."/>
        </authorList>
    </citation>
    <scope>NUCLEOTIDE SEQUENCE [LARGE SCALE GENOMIC DNA]</scope>
    <source>
        <strain evidence="1 2">CCM 8693</strain>
    </source>
</reference>
<evidence type="ECO:0000313" key="2">
    <source>
        <dbReference type="Proteomes" id="UP000819052"/>
    </source>
</evidence>
<comment type="caution">
    <text evidence="1">The sequence shown here is derived from an EMBL/GenBank/DDBJ whole genome shotgun (WGS) entry which is preliminary data.</text>
</comment>
<gene>
    <name evidence="1" type="ORF">F1609_27035</name>
</gene>
<proteinExistence type="predicted"/>
<sequence length="138" mass="15633">MLYELRNTLAHNIGQVSFTFEQYLMQLDKQQKSSFIKRAGYGLTPTVEGLDRDSFVTQNPTLALWLTVSEILACLHLDMDFWPRFSLGEVRRFSVIQEGNPFGNRKLIVKLDMGDKGKIMCGDLGLLRLEDISCAGEA</sequence>
<evidence type="ECO:0000313" key="1">
    <source>
        <dbReference type="EMBL" id="NHZ43794.1"/>
    </source>
</evidence>
<organism evidence="1 2">
    <name type="scientific">Massilia aquatica</name>
    <dbReference type="NCBI Taxonomy" id="2609000"/>
    <lineage>
        <taxon>Bacteria</taxon>
        <taxon>Pseudomonadati</taxon>
        <taxon>Pseudomonadota</taxon>
        <taxon>Betaproteobacteria</taxon>
        <taxon>Burkholderiales</taxon>
        <taxon>Oxalobacteraceae</taxon>
        <taxon>Telluria group</taxon>
        <taxon>Massilia</taxon>
    </lineage>
</organism>